<dbReference type="GO" id="GO:0016020">
    <property type="term" value="C:membrane"/>
    <property type="evidence" value="ECO:0007669"/>
    <property type="project" value="UniProtKB-SubCell"/>
</dbReference>
<accession>A0A8X8WUG2</accession>
<keyword evidence="3 7" id="KW-0732">Signal</keyword>
<evidence type="ECO:0000256" key="6">
    <source>
        <dbReference type="ARBA" id="ARBA00048679"/>
    </source>
</evidence>
<evidence type="ECO:0000259" key="9">
    <source>
        <dbReference type="Pfam" id="PF14380"/>
    </source>
</evidence>
<evidence type="ECO:0000256" key="7">
    <source>
        <dbReference type="SAM" id="SignalP"/>
    </source>
</evidence>
<name>A0A8X8WUG2_SALSN</name>
<reference evidence="10" key="1">
    <citation type="submission" date="2018-01" db="EMBL/GenBank/DDBJ databases">
        <authorList>
            <person name="Mao J.F."/>
        </authorList>
    </citation>
    <scope>NUCLEOTIDE SEQUENCE</scope>
    <source>
        <strain evidence="10">Huo1</strain>
        <tissue evidence="10">Leaf</tissue>
    </source>
</reference>
<gene>
    <name evidence="10" type="ORF">SASPL_138028</name>
</gene>
<dbReference type="PANTHER" id="PTHR33355">
    <property type="entry name" value="WALL-ASSOCIATED RECEPTOR KINASE CARBOXY-TERMINAL PROTEIN-RELATED"/>
    <property type="match status" value="1"/>
</dbReference>
<evidence type="ECO:0000256" key="3">
    <source>
        <dbReference type="ARBA" id="ARBA00022729"/>
    </source>
</evidence>
<dbReference type="PANTHER" id="PTHR33355:SF1">
    <property type="entry name" value="WALL-ASSOCIATED RECEPTOR KINASE-LIKE 15"/>
    <property type="match status" value="1"/>
</dbReference>
<dbReference type="GO" id="GO:0004674">
    <property type="term" value="F:protein serine/threonine kinase activity"/>
    <property type="evidence" value="ECO:0007669"/>
    <property type="project" value="UniProtKB-EC"/>
</dbReference>
<keyword evidence="4" id="KW-0325">Glycoprotein</keyword>
<comment type="subcellular location">
    <subcellularLocation>
        <location evidence="1">Membrane</location>
        <topology evidence="1">Single-pass membrane protein</topology>
    </subcellularLocation>
</comment>
<keyword evidence="11" id="KW-1185">Reference proteome</keyword>
<evidence type="ECO:0000256" key="4">
    <source>
        <dbReference type="ARBA" id="ARBA00023180"/>
    </source>
</evidence>
<reference evidence="10" key="2">
    <citation type="submission" date="2020-08" db="EMBL/GenBank/DDBJ databases">
        <title>Plant Genome Project.</title>
        <authorList>
            <person name="Zhang R.-G."/>
        </authorList>
    </citation>
    <scope>NUCLEOTIDE SEQUENCE</scope>
    <source>
        <strain evidence="10">Huo1</strain>
        <tissue evidence="10">Leaf</tissue>
    </source>
</reference>
<evidence type="ECO:0000313" key="10">
    <source>
        <dbReference type="EMBL" id="KAG6401181.1"/>
    </source>
</evidence>
<organism evidence="10">
    <name type="scientific">Salvia splendens</name>
    <name type="common">Scarlet sage</name>
    <dbReference type="NCBI Taxonomy" id="180675"/>
    <lineage>
        <taxon>Eukaryota</taxon>
        <taxon>Viridiplantae</taxon>
        <taxon>Streptophyta</taxon>
        <taxon>Embryophyta</taxon>
        <taxon>Tracheophyta</taxon>
        <taxon>Spermatophyta</taxon>
        <taxon>Magnoliopsida</taxon>
        <taxon>eudicotyledons</taxon>
        <taxon>Gunneridae</taxon>
        <taxon>Pentapetalae</taxon>
        <taxon>asterids</taxon>
        <taxon>lamiids</taxon>
        <taxon>Lamiales</taxon>
        <taxon>Lamiaceae</taxon>
        <taxon>Nepetoideae</taxon>
        <taxon>Mentheae</taxon>
        <taxon>Salviinae</taxon>
        <taxon>Salvia</taxon>
        <taxon>Salvia subgen. Calosphace</taxon>
        <taxon>core Calosphace</taxon>
    </lineage>
</organism>
<evidence type="ECO:0000256" key="2">
    <source>
        <dbReference type="ARBA" id="ARBA00012513"/>
    </source>
</evidence>
<dbReference type="AlphaFoldDB" id="A0A8X8WUG2"/>
<dbReference type="InterPro" id="IPR025287">
    <property type="entry name" value="WAK_GUB"/>
</dbReference>
<sequence length="281" mass="29440">MSRERKNSSVLVSLILHSIILTSATEPPCKKSCGPTPIKYPFGSGRGCGSPRFHPYVSCSAPTNQLLLTTHTGTYPITSVDYSASVLTISPPCMSNCTTMRPTSLKFGLDWAGPFQLGPSTFILLGCSSLSSLCDATSSAYLCPTICSCPATAALSSNACCVYAPANLDELDVAGLGCAAYSSVAAVGDEPTDPATWRYGVALKYTVGLDGYGMAPGCRGCELSGGVCGYAPPRDSFVCVCESGNTTSDCNGYNWIYMSSSYKLSAGMFWLGIAVWLAVKL</sequence>
<dbReference type="EMBL" id="PNBA02000014">
    <property type="protein sequence ID" value="KAG6401181.1"/>
    <property type="molecule type" value="Genomic_DNA"/>
</dbReference>
<feature type="signal peptide" evidence="7">
    <location>
        <begin position="1"/>
        <end position="24"/>
    </location>
</feature>
<dbReference type="OrthoDB" id="1933476at2759"/>
<dbReference type="Pfam" id="PF14380">
    <property type="entry name" value="WAK_assoc"/>
    <property type="match status" value="1"/>
</dbReference>
<dbReference type="InterPro" id="IPR032872">
    <property type="entry name" value="WAK_assoc_C"/>
</dbReference>
<comment type="catalytic activity">
    <reaction evidence="5">
        <text>L-threonyl-[protein] + ATP = O-phospho-L-threonyl-[protein] + ADP + H(+)</text>
        <dbReference type="Rhea" id="RHEA:46608"/>
        <dbReference type="Rhea" id="RHEA-COMP:11060"/>
        <dbReference type="Rhea" id="RHEA-COMP:11605"/>
        <dbReference type="ChEBI" id="CHEBI:15378"/>
        <dbReference type="ChEBI" id="CHEBI:30013"/>
        <dbReference type="ChEBI" id="CHEBI:30616"/>
        <dbReference type="ChEBI" id="CHEBI:61977"/>
        <dbReference type="ChEBI" id="CHEBI:456216"/>
        <dbReference type="EC" id="2.7.11.1"/>
    </reaction>
</comment>
<feature type="chain" id="PRO_5036479274" description="non-specific serine/threonine protein kinase" evidence="7">
    <location>
        <begin position="25"/>
        <end position="281"/>
    </location>
</feature>
<dbReference type="Proteomes" id="UP000298416">
    <property type="component" value="Unassembled WGS sequence"/>
</dbReference>
<feature type="domain" description="Wall-associated receptor kinase galacturonan-binding" evidence="8">
    <location>
        <begin position="29"/>
        <end position="89"/>
    </location>
</feature>
<evidence type="ECO:0000259" key="8">
    <source>
        <dbReference type="Pfam" id="PF13947"/>
    </source>
</evidence>
<protein>
    <recommendedName>
        <fullName evidence="2">non-specific serine/threonine protein kinase</fullName>
        <ecNumber evidence="2">2.7.11.1</ecNumber>
    </recommendedName>
</protein>
<comment type="caution">
    <text evidence="10">The sequence shown here is derived from an EMBL/GenBank/DDBJ whole genome shotgun (WGS) entry which is preliminary data.</text>
</comment>
<evidence type="ECO:0000256" key="5">
    <source>
        <dbReference type="ARBA" id="ARBA00047899"/>
    </source>
</evidence>
<comment type="catalytic activity">
    <reaction evidence="6">
        <text>L-seryl-[protein] + ATP = O-phospho-L-seryl-[protein] + ADP + H(+)</text>
        <dbReference type="Rhea" id="RHEA:17989"/>
        <dbReference type="Rhea" id="RHEA-COMP:9863"/>
        <dbReference type="Rhea" id="RHEA-COMP:11604"/>
        <dbReference type="ChEBI" id="CHEBI:15378"/>
        <dbReference type="ChEBI" id="CHEBI:29999"/>
        <dbReference type="ChEBI" id="CHEBI:30616"/>
        <dbReference type="ChEBI" id="CHEBI:83421"/>
        <dbReference type="ChEBI" id="CHEBI:456216"/>
        <dbReference type="EC" id="2.7.11.1"/>
    </reaction>
</comment>
<dbReference type="EC" id="2.7.11.1" evidence="2"/>
<dbReference type="GO" id="GO:0030247">
    <property type="term" value="F:polysaccharide binding"/>
    <property type="evidence" value="ECO:0007669"/>
    <property type="project" value="InterPro"/>
</dbReference>
<dbReference type="Pfam" id="PF13947">
    <property type="entry name" value="GUB_WAK_bind"/>
    <property type="match status" value="1"/>
</dbReference>
<evidence type="ECO:0000256" key="1">
    <source>
        <dbReference type="ARBA" id="ARBA00004167"/>
    </source>
</evidence>
<evidence type="ECO:0000313" key="11">
    <source>
        <dbReference type="Proteomes" id="UP000298416"/>
    </source>
</evidence>
<proteinExistence type="predicted"/>
<feature type="domain" description="Wall-associated receptor kinase C-terminal" evidence="9">
    <location>
        <begin position="196"/>
        <end position="243"/>
    </location>
</feature>